<evidence type="ECO:0000313" key="3">
    <source>
        <dbReference type="Proteomes" id="UP000050909"/>
    </source>
</evidence>
<dbReference type="AlphaFoldDB" id="A0A0R1GW69"/>
<reference evidence="2 3" key="1">
    <citation type="journal article" date="2015" name="Genome Announc.">
        <title>Expanding the biotechnology potential of lactobacilli through comparative genomics of 213 strains and associated genera.</title>
        <authorList>
            <person name="Sun Z."/>
            <person name="Harris H.M."/>
            <person name="McCann A."/>
            <person name="Guo C."/>
            <person name="Argimon S."/>
            <person name="Zhang W."/>
            <person name="Yang X."/>
            <person name="Jeffery I.B."/>
            <person name="Cooney J.C."/>
            <person name="Kagawa T.F."/>
            <person name="Liu W."/>
            <person name="Song Y."/>
            <person name="Salvetti E."/>
            <person name="Wrobel A."/>
            <person name="Rasinkangas P."/>
            <person name="Parkhill J."/>
            <person name="Rea M.C."/>
            <person name="O'Sullivan O."/>
            <person name="Ritari J."/>
            <person name="Douillard F.P."/>
            <person name="Paul Ross R."/>
            <person name="Yang R."/>
            <person name="Briner A.E."/>
            <person name="Felis G.E."/>
            <person name="de Vos W.M."/>
            <person name="Barrangou R."/>
            <person name="Klaenhammer T.R."/>
            <person name="Caufield P.W."/>
            <person name="Cui Y."/>
            <person name="Zhang H."/>
            <person name="O'Toole P.W."/>
        </authorList>
    </citation>
    <scope>NUCLEOTIDE SEQUENCE [LARGE SCALE GENOMIC DNA]</scope>
    <source>
        <strain evidence="2 3">DSM 20534</strain>
    </source>
</reference>
<feature type="transmembrane region" description="Helical" evidence="1">
    <location>
        <begin position="20"/>
        <end position="40"/>
    </location>
</feature>
<organism evidence="2 3">
    <name type="scientific">Amylolactobacillus amylotrophicus DSM 20534</name>
    <dbReference type="NCBI Taxonomy" id="1423722"/>
    <lineage>
        <taxon>Bacteria</taxon>
        <taxon>Bacillati</taxon>
        <taxon>Bacillota</taxon>
        <taxon>Bacilli</taxon>
        <taxon>Lactobacillales</taxon>
        <taxon>Lactobacillaceae</taxon>
        <taxon>Amylolactobacillus</taxon>
    </lineage>
</organism>
<proteinExistence type="predicted"/>
<name>A0A0R1GW69_9LACO</name>
<gene>
    <name evidence="2" type="ORF">FC62_GL000712</name>
</gene>
<keyword evidence="1" id="KW-0472">Membrane</keyword>
<protein>
    <submittedName>
        <fullName evidence="2">Uncharacterized protein</fullName>
    </submittedName>
</protein>
<keyword evidence="3" id="KW-1185">Reference proteome</keyword>
<sequence length="52" mass="5990">MLIKLIDAMDVAQFIIKNAIVILIFSFALFSVLIILEIVMRRSERIGQQNKI</sequence>
<dbReference type="EMBL" id="AZCV01000002">
    <property type="protein sequence ID" value="KRK37945.1"/>
    <property type="molecule type" value="Genomic_DNA"/>
</dbReference>
<keyword evidence="1" id="KW-0812">Transmembrane</keyword>
<keyword evidence="1" id="KW-1133">Transmembrane helix</keyword>
<accession>A0A0R1GW69</accession>
<evidence type="ECO:0000256" key="1">
    <source>
        <dbReference type="SAM" id="Phobius"/>
    </source>
</evidence>
<dbReference type="Proteomes" id="UP000050909">
    <property type="component" value="Unassembled WGS sequence"/>
</dbReference>
<comment type="caution">
    <text evidence="2">The sequence shown here is derived from an EMBL/GenBank/DDBJ whole genome shotgun (WGS) entry which is preliminary data.</text>
</comment>
<dbReference type="PATRIC" id="fig|1423722.3.peg.729"/>
<evidence type="ECO:0000313" key="2">
    <source>
        <dbReference type="EMBL" id="KRK37945.1"/>
    </source>
</evidence>